<protein>
    <submittedName>
        <fullName evidence="1">MerR family transcriptional regulator</fullName>
    </submittedName>
</protein>
<organism evidence="1 2">
    <name type="scientific">Aristaeella hokkaidonensis</name>
    <dbReference type="NCBI Taxonomy" id="3046382"/>
    <lineage>
        <taxon>Bacteria</taxon>
        <taxon>Bacillati</taxon>
        <taxon>Bacillota</taxon>
        <taxon>Clostridia</taxon>
        <taxon>Eubacteriales</taxon>
        <taxon>Aristaeellaceae</taxon>
        <taxon>Aristaeella</taxon>
    </lineage>
</organism>
<sequence length="294" mass="33812">MITIQGFAKLCGCNTQTLRYYDRIGLLTPAKVDPWTGYRYYEEEQAIQFVKIKNLQQADFSIEEIKNLLGKNDVLLMEAFEEKIREQERKLEKIKQIQQSYLEEAMDMQKMVNTVLGFVENKVSNPELWKEFGLDQEKENEIIAKVHEVLADWLGQCKEDGVDVSAMADDKAIDGLMNVVKEMEEGTFDEAQNMILAREGTNPEKDIPADAKKVMTRDGWEHIYEWIQELPNLGDGKENFFLFRIRKDSAANNPGFATMMLAVMAARYDAMKGGMTCKTCLSDDGINHFALYRR</sequence>
<dbReference type="EMBL" id="CP068393">
    <property type="protein sequence ID" value="QUC67117.1"/>
    <property type="molecule type" value="Genomic_DNA"/>
</dbReference>
<reference evidence="1" key="1">
    <citation type="submission" date="2021-01" db="EMBL/GenBank/DDBJ databases">
        <title>Complete genome sequence of Clostridiales bacterium R-7.</title>
        <authorList>
            <person name="Mahoney-Kurpe S.C."/>
            <person name="Palevich N."/>
            <person name="Koike S."/>
            <person name="Moon C.D."/>
            <person name="Attwood G.T."/>
        </authorList>
    </citation>
    <scope>NUCLEOTIDE SEQUENCE</scope>
    <source>
        <strain evidence="1">R-7</strain>
    </source>
</reference>
<name>A0AC61MWT4_9FIRM</name>
<keyword evidence="2" id="KW-1185">Reference proteome</keyword>
<proteinExistence type="predicted"/>
<evidence type="ECO:0000313" key="1">
    <source>
        <dbReference type="EMBL" id="QUC67117.1"/>
    </source>
</evidence>
<dbReference type="Proteomes" id="UP000682782">
    <property type="component" value="Chromosome"/>
</dbReference>
<gene>
    <name evidence="1" type="ORF">JYE49_14995</name>
</gene>
<evidence type="ECO:0000313" key="2">
    <source>
        <dbReference type="Proteomes" id="UP000682782"/>
    </source>
</evidence>
<accession>A0AC61MWT4</accession>